<evidence type="ECO:0000256" key="2">
    <source>
        <dbReference type="ARBA" id="ARBA00022723"/>
    </source>
</evidence>
<dbReference type="Pfam" id="PF07748">
    <property type="entry name" value="Glyco_hydro_38C"/>
    <property type="match status" value="1"/>
</dbReference>
<dbReference type="Pfam" id="PF09261">
    <property type="entry name" value="Alpha-mann_mid"/>
    <property type="match status" value="1"/>
</dbReference>
<evidence type="ECO:0000256" key="1">
    <source>
        <dbReference type="ARBA" id="ARBA00009792"/>
    </source>
</evidence>
<dbReference type="InterPro" id="IPR037094">
    <property type="entry name" value="Glyco_hydro_38_cen_sf"/>
</dbReference>
<dbReference type="InterPro" id="IPR013780">
    <property type="entry name" value="Glyco_hydro_b"/>
</dbReference>
<dbReference type="SUPFAM" id="SSF88713">
    <property type="entry name" value="Glycoside hydrolase/deacetylase"/>
    <property type="match status" value="1"/>
</dbReference>
<keyword evidence="4" id="KW-0326">Glycosidase</keyword>
<dbReference type="Gene3D" id="3.20.110.10">
    <property type="entry name" value="Glycoside hydrolase 38, N terminal domain"/>
    <property type="match status" value="1"/>
</dbReference>
<dbReference type="InterPro" id="IPR011682">
    <property type="entry name" value="Glyco_hydro_38_C"/>
</dbReference>
<keyword evidence="7" id="KW-1185">Reference proteome</keyword>
<dbReference type="EMBL" id="JAUHTR010000002">
    <property type="protein sequence ID" value="MDN4524082.1"/>
    <property type="molecule type" value="Genomic_DNA"/>
</dbReference>
<evidence type="ECO:0000256" key="3">
    <source>
        <dbReference type="ARBA" id="ARBA00022801"/>
    </source>
</evidence>
<sequence>MKKLHMIGNAHLDPVWLWQWQEGFQETKATFRSALDRLNEYDDFIFTSSSAQFYEWIEENHPEMFKEIQERVKEGRWVLCGGWWIQPDCNIPGGESFVRQGLLGQRYFSEKFGVTAKVGYNVDSFGHHGMLPQILKKSGMDAYVFMRPGPDEKGLPGRLFVWESNDGSRVTAYRIPFEYCTFGNMSSHIELCKPELTYAKDEGMCFYGVGNHGGGPTKENIEEIRSLKQSDQETEIIFSDPNQYFEQIKGKEHLLPVVHDDLQHHASGCYSVHSEVKKKNRDAENRLLVAEKFSSIASVMTHQPYPADYNRAWKNILFNQFHDILAGTSIQSAYEDANEMYGEALSISSRGLNHALQAISWDIQIDEEEGMKPVVAFNPHAWEVTTAVEVEWGIFGNYGSIADVHVVDADGNEVPHQFIKPHAKVPGRKRIAFMAKLPALGYALYKIRPGSSETIPADVTGRPNTIESDRYHITFDKETGGLNIYDKEHELQVFEGPAALPAIIDDHSDTWGHGKLHFNQQGESAKLLHIKVMEKGPVVHVVRVTTRFNQSTITQDFTLHAQSPRIDVKVKVNWQEQHKTLKLLFPLNLNHRTNTYDIPFGTITREANGEEESMQQWLDVTGTSKSVKKRYGVSLINDGKYSADILGNVVGLTVLRSPIYAHHDPYEVQTDESYTYIDQGMQTFTYSILPHTGGWESAGTIRAAHEVNQKCPTVVETYHQGRLPATHSFLSVDAPNVIVTALKKSEDGEGIVLRLYEAHQTETVASIHLPESEREVEVSFKPCEIKTLYIPLDVTKPVLETDLTEYNGAPLRSHDELLLRN</sequence>
<name>A0ABT8HTH6_9BACL</name>
<dbReference type="InterPro" id="IPR041147">
    <property type="entry name" value="GH38_C"/>
</dbReference>
<dbReference type="InterPro" id="IPR011013">
    <property type="entry name" value="Gal_mutarotase_sf_dom"/>
</dbReference>
<dbReference type="SUPFAM" id="SSF74650">
    <property type="entry name" value="Galactose mutarotase-like"/>
    <property type="match status" value="1"/>
</dbReference>
<evidence type="ECO:0000313" key="7">
    <source>
        <dbReference type="Proteomes" id="UP001172721"/>
    </source>
</evidence>
<comment type="similarity">
    <text evidence="1">Belongs to the glycosyl hydrolase 38 family.</text>
</comment>
<dbReference type="PANTHER" id="PTHR46017:SF1">
    <property type="entry name" value="ALPHA-MANNOSIDASE 2C1"/>
    <property type="match status" value="1"/>
</dbReference>
<dbReference type="Gene3D" id="2.60.40.1180">
    <property type="entry name" value="Golgi alpha-mannosidase II"/>
    <property type="match status" value="1"/>
</dbReference>
<gene>
    <name evidence="6" type="ORF">QYB97_06330</name>
</gene>
<dbReference type="Gene3D" id="2.70.98.30">
    <property type="entry name" value="Golgi alpha-mannosidase II, domain 4"/>
    <property type="match status" value="1"/>
</dbReference>
<dbReference type="GO" id="GO:0016787">
    <property type="term" value="F:hydrolase activity"/>
    <property type="evidence" value="ECO:0007669"/>
    <property type="project" value="UniProtKB-KW"/>
</dbReference>
<dbReference type="CDD" id="cd10789">
    <property type="entry name" value="GH38N_AMII_ER_cytosolic"/>
    <property type="match status" value="1"/>
</dbReference>
<dbReference type="InterPro" id="IPR011330">
    <property type="entry name" value="Glyco_hydro/deAcase_b/a-brl"/>
</dbReference>
<dbReference type="InterPro" id="IPR027291">
    <property type="entry name" value="Glyco_hydro_38_N_sf"/>
</dbReference>
<dbReference type="SMART" id="SM00872">
    <property type="entry name" value="Alpha-mann_mid"/>
    <property type="match status" value="1"/>
</dbReference>
<evidence type="ECO:0000313" key="6">
    <source>
        <dbReference type="EMBL" id="MDN4524082.1"/>
    </source>
</evidence>
<dbReference type="Pfam" id="PF17677">
    <property type="entry name" value="Glyco_hydro38C2"/>
    <property type="match status" value="1"/>
</dbReference>
<dbReference type="InterPro" id="IPR028995">
    <property type="entry name" value="Glyco_hydro_57/38_cen_sf"/>
</dbReference>
<dbReference type="RefSeq" id="WP_301165134.1">
    <property type="nucleotide sequence ID" value="NZ_JAUHTR010000002.1"/>
</dbReference>
<dbReference type="SUPFAM" id="SSF88688">
    <property type="entry name" value="Families 57/38 glycoside transferase middle domain"/>
    <property type="match status" value="1"/>
</dbReference>
<dbReference type="Gene3D" id="2.60.40.2220">
    <property type="match status" value="1"/>
</dbReference>
<evidence type="ECO:0000259" key="5">
    <source>
        <dbReference type="SMART" id="SM00872"/>
    </source>
</evidence>
<dbReference type="Proteomes" id="UP001172721">
    <property type="component" value="Unassembled WGS sequence"/>
</dbReference>
<comment type="caution">
    <text evidence="6">The sequence shown here is derived from an EMBL/GenBank/DDBJ whole genome shotgun (WGS) entry which is preliminary data.</text>
</comment>
<feature type="domain" description="Glycoside hydrolase family 38 central" evidence="5">
    <location>
        <begin position="264"/>
        <end position="341"/>
    </location>
</feature>
<dbReference type="PANTHER" id="PTHR46017">
    <property type="entry name" value="ALPHA-MANNOSIDASE 2C1"/>
    <property type="match status" value="1"/>
</dbReference>
<evidence type="ECO:0000256" key="4">
    <source>
        <dbReference type="ARBA" id="ARBA00023295"/>
    </source>
</evidence>
<organism evidence="6 7">
    <name type="scientific">Fictibacillus fluitans</name>
    <dbReference type="NCBI Taxonomy" id="3058422"/>
    <lineage>
        <taxon>Bacteria</taxon>
        <taxon>Bacillati</taxon>
        <taxon>Bacillota</taxon>
        <taxon>Bacilli</taxon>
        <taxon>Bacillales</taxon>
        <taxon>Fictibacillaceae</taxon>
        <taxon>Fictibacillus</taxon>
    </lineage>
</organism>
<protein>
    <submittedName>
        <fullName evidence="6">Glycoside hydrolase family 38 C-terminal domain-containing protein</fullName>
    </submittedName>
</protein>
<dbReference type="Pfam" id="PF01074">
    <property type="entry name" value="Glyco_hydro_38N"/>
    <property type="match status" value="1"/>
</dbReference>
<accession>A0ABT8HTH6</accession>
<dbReference type="InterPro" id="IPR015341">
    <property type="entry name" value="Glyco_hydro_38_cen"/>
</dbReference>
<dbReference type="Gene3D" id="1.20.1270.50">
    <property type="entry name" value="Glycoside hydrolase family 38, central domain"/>
    <property type="match status" value="1"/>
</dbReference>
<keyword evidence="3 6" id="KW-0378">Hydrolase</keyword>
<dbReference type="InterPro" id="IPR000602">
    <property type="entry name" value="Glyco_hydro_38_N"/>
</dbReference>
<reference evidence="6" key="1">
    <citation type="submission" date="2023-07" db="EMBL/GenBank/DDBJ databases">
        <title>Fictibacillus sp. isolated from freshwater pond.</title>
        <authorList>
            <person name="Kirdat K."/>
            <person name="Bhat A."/>
            <person name="Mourya A."/>
            <person name="Yadav A."/>
        </authorList>
    </citation>
    <scope>NUCLEOTIDE SEQUENCE</scope>
    <source>
        <strain evidence="6">NE201</strain>
    </source>
</reference>
<proteinExistence type="inferred from homology"/>
<keyword evidence="2" id="KW-0479">Metal-binding</keyword>